<evidence type="ECO:0000256" key="1">
    <source>
        <dbReference type="ARBA" id="ARBA00022737"/>
    </source>
</evidence>
<sequence>MVNIFCSRDRRDREYGKGDRILRDRHYDYLYDVEGNLILKTPRRRLTQHPNHEVSEESGTHIAWQTGDYAYEWYGNGMLKEVRLPYGKTVRFEYDALGRRTAKLFNGHVFRYLWDGNVMLQEWQYEEKDRPQHSIDEFGRIRMQGEEPVENLVTWVYEEGSYVPVAKIQNGERYTIISDYMGRPVEAYNSYGNVVWQADYDIYGALRNIKGIRDFIPFRQLGQYEDDETRLYYNRFRYYDPRIGNYISQDPIRLAGNNPTLYGYVGDCNTQDDLFGLECGTPKDAQKKIKKGQGPNEISRIDAPQSNVPDSQWHAHGKGKWDGAINLDGSIHDSDPKFSNKTKKWLREHGWKV</sequence>
<protein>
    <submittedName>
        <fullName evidence="3">RHS repeat-associated core domain-containing protein</fullName>
    </submittedName>
</protein>
<reference evidence="3 4" key="1">
    <citation type="submission" date="2017-06" db="EMBL/GenBank/DDBJ databases">
        <authorList>
            <person name="Varghese N."/>
            <person name="Submissions S."/>
        </authorList>
    </citation>
    <scope>NUCLEOTIDE SEQUENCE [LARGE SCALE GENOMIC DNA]</scope>
    <source>
        <strain evidence="3 4">DSM 26989</strain>
    </source>
</reference>
<dbReference type="AlphaFoldDB" id="A0AA94LLT6"/>
<gene>
    <name evidence="3" type="ORF">SAMN06265364_1418</name>
</gene>
<evidence type="ECO:0000313" key="4">
    <source>
        <dbReference type="Proteomes" id="UP000198427"/>
    </source>
</evidence>
<dbReference type="InterPro" id="IPR050708">
    <property type="entry name" value="T6SS_VgrG/RHS"/>
</dbReference>
<name>A0AA94LLT6_9BACT</name>
<dbReference type="Gene3D" id="2.180.10.10">
    <property type="entry name" value="RHS repeat-associated core"/>
    <property type="match status" value="1"/>
</dbReference>
<dbReference type="InterPro" id="IPR022385">
    <property type="entry name" value="Rhs_assc_core"/>
</dbReference>
<dbReference type="EMBL" id="FZNZ01000041">
    <property type="protein sequence ID" value="SNS09882.1"/>
    <property type="molecule type" value="Genomic_DNA"/>
</dbReference>
<dbReference type="InterPro" id="IPR006530">
    <property type="entry name" value="YD"/>
</dbReference>
<dbReference type="Pfam" id="PF25023">
    <property type="entry name" value="TEN_YD-shell"/>
    <property type="match status" value="1"/>
</dbReference>
<keyword evidence="4" id="KW-1185">Reference proteome</keyword>
<dbReference type="NCBIfam" id="TIGR03696">
    <property type="entry name" value="Rhs_assc_core"/>
    <property type="match status" value="1"/>
</dbReference>
<comment type="caution">
    <text evidence="3">The sequence shown here is derived from an EMBL/GenBank/DDBJ whole genome shotgun (WGS) entry which is preliminary data.</text>
</comment>
<evidence type="ECO:0000313" key="3">
    <source>
        <dbReference type="EMBL" id="SNS09882.1"/>
    </source>
</evidence>
<proteinExistence type="predicted"/>
<dbReference type="NCBIfam" id="TIGR01643">
    <property type="entry name" value="YD_repeat_2x"/>
    <property type="match status" value="1"/>
</dbReference>
<evidence type="ECO:0000259" key="2">
    <source>
        <dbReference type="Pfam" id="PF25023"/>
    </source>
</evidence>
<dbReference type="GeneID" id="94030821"/>
<organism evidence="3 4">
    <name type="scientific">Prevotella jejuni</name>
    <dbReference type="NCBI Taxonomy" id="1177574"/>
    <lineage>
        <taxon>Bacteria</taxon>
        <taxon>Pseudomonadati</taxon>
        <taxon>Bacteroidota</taxon>
        <taxon>Bacteroidia</taxon>
        <taxon>Bacteroidales</taxon>
        <taxon>Prevotellaceae</taxon>
        <taxon>Prevotella</taxon>
    </lineage>
</organism>
<keyword evidence="1" id="KW-0677">Repeat</keyword>
<dbReference type="InterPro" id="IPR056823">
    <property type="entry name" value="TEN-like_YD-shell"/>
</dbReference>
<dbReference type="RefSeq" id="WP_240616209.1">
    <property type="nucleotide sequence ID" value="NZ_CP023863.1"/>
</dbReference>
<dbReference type="PANTHER" id="PTHR32305:SF15">
    <property type="entry name" value="PROTEIN RHSA-RELATED"/>
    <property type="match status" value="1"/>
</dbReference>
<dbReference type="Proteomes" id="UP000198427">
    <property type="component" value="Unassembled WGS sequence"/>
</dbReference>
<feature type="domain" description="Teneurin-like YD-shell" evidence="2">
    <location>
        <begin position="14"/>
        <end position="250"/>
    </location>
</feature>
<accession>A0AA94LLT6</accession>
<dbReference type="PANTHER" id="PTHR32305">
    <property type="match status" value="1"/>
</dbReference>